<keyword evidence="5" id="KW-0560">Oxidoreductase</keyword>
<dbReference type="PANTHER" id="PTHR10961">
    <property type="entry name" value="PEROXISOMAL SARCOSINE OXIDASE"/>
    <property type="match status" value="1"/>
</dbReference>
<comment type="caution">
    <text evidence="7">The sequence shown here is derived from an EMBL/GenBank/DDBJ whole genome shotgun (WGS) entry which is preliminary data.</text>
</comment>
<reference evidence="7" key="1">
    <citation type="journal article" date="2023" name="Mol. Phylogenet. Evol.">
        <title>Genome-scale phylogeny and comparative genomics of the fungal order Sordariales.</title>
        <authorList>
            <person name="Hensen N."/>
            <person name="Bonometti L."/>
            <person name="Westerberg I."/>
            <person name="Brannstrom I.O."/>
            <person name="Guillou S."/>
            <person name="Cros-Aarteil S."/>
            <person name="Calhoun S."/>
            <person name="Haridas S."/>
            <person name="Kuo A."/>
            <person name="Mondo S."/>
            <person name="Pangilinan J."/>
            <person name="Riley R."/>
            <person name="LaButti K."/>
            <person name="Andreopoulos B."/>
            <person name="Lipzen A."/>
            <person name="Chen C."/>
            <person name="Yan M."/>
            <person name="Daum C."/>
            <person name="Ng V."/>
            <person name="Clum A."/>
            <person name="Steindorff A."/>
            <person name="Ohm R.A."/>
            <person name="Martin F."/>
            <person name="Silar P."/>
            <person name="Natvig D.O."/>
            <person name="Lalanne C."/>
            <person name="Gautier V."/>
            <person name="Ament-Velasquez S.L."/>
            <person name="Kruys A."/>
            <person name="Hutchinson M.I."/>
            <person name="Powell A.J."/>
            <person name="Barry K."/>
            <person name="Miller A.N."/>
            <person name="Grigoriev I.V."/>
            <person name="Debuchy R."/>
            <person name="Gladieux P."/>
            <person name="Hiltunen Thoren M."/>
            <person name="Johannesson H."/>
        </authorList>
    </citation>
    <scope>NUCLEOTIDE SEQUENCE</scope>
    <source>
        <strain evidence="7">CBS 232.78</strain>
    </source>
</reference>
<proteinExistence type="inferred from homology"/>
<name>A0AAE0NHJ2_9PEZI</name>
<dbReference type="GO" id="GO:0050660">
    <property type="term" value="F:flavin adenine dinucleotide binding"/>
    <property type="evidence" value="ECO:0007669"/>
    <property type="project" value="InterPro"/>
</dbReference>
<evidence type="ECO:0000256" key="2">
    <source>
        <dbReference type="ARBA" id="ARBA00010989"/>
    </source>
</evidence>
<accession>A0AAE0NHJ2</accession>
<evidence type="ECO:0000256" key="3">
    <source>
        <dbReference type="ARBA" id="ARBA00022630"/>
    </source>
</evidence>
<dbReference type="SUPFAM" id="SSF51905">
    <property type="entry name" value="FAD/NAD(P)-binding domain"/>
    <property type="match status" value="1"/>
</dbReference>
<dbReference type="InterPro" id="IPR036188">
    <property type="entry name" value="FAD/NAD-bd_sf"/>
</dbReference>
<dbReference type="Gene3D" id="3.30.9.10">
    <property type="entry name" value="D-Amino Acid Oxidase, subunit A, domain 2"/>
    <property type="match status" value="1"/>
</dbReference>
<dbReference type="Gene3D" id="3.50.50.60">
    <property type="entry name" value="FAD/NAD(P)-binding domain"/>
    <property type="match status" value="1"/>
</dbReference>
<keyword evidence="8" id="KW-1185">Reference proteome</keyword>
<dbReference type="InterPro" id="IPR045170">
    <property type="entry name" value="MTOX"/>
</dbReference>
<dbReference type="PANTHER" id="PTHR10961:SF46">
    <property type="entry name" value="PEROXISOMAL SARCOSINE OXIDASE"/>
    <property type="match status" value="1"/>
</dbReference>
<feature type="domain" description="FAD dependent oxidoreductase" evidence="6">
    <location>
        <begin position="26"/>
        <end position="452"/>
    </location>
</feature>
<comment type="cofactor">
    <cofactor evidence="1">
        <name>FAD</name>
        <dbReference type="ChEBI" id="CHEBI:57692"/>
    </cofactor>
</comment>
<dbReference type="GO" id="GO:0050031">
    <property type="term" value="F:L-pipecolate oxidase activity"/>
    <property type="evidence" value="ECO:0007669"/>
    <property type="project" value="TreeGrafter"/>
</dbReference>
<gene>
    <name evidence="7" type="ORF">B0H63DRAFT_476180</name>
</gene>
<organism evidence="7 8">
    <name type="scientific">Podospora didyma</name>
    <dbReference type="NCBI Taxonomy" id="330526"/>
    <lineage>
        <taxon>Eukaryota</taxon>
        <taxon>Fungi</taxon>
        <taxon>Dikarya</taxon>
        <taxon>Ascomycota</taxon>
        <taxon>Pezizomycotina</taxon>
        <taxon>Sordariomycetes</taxon>
        <taxon>Sordariomycetidae</taxon>
        <taxon>Sordariales</taxon>
        <taxon>Podosporaceae</taxon>
        <taxon>Podospora</taxon>
    </lineage>
</organism>
<dbReference type="GO" id="GO:0008115">
    <property type="term" value="F:sarcosine oxidase activity"/>
    <property type="evidence" value="ECO:0007669"/>
    <property type="project" value="TreeGrafter"/>
</dbReference>
<evidence type="ECO:0000256" key="1">
    <source>
        <dbReference type="ARBA" id="ARBA00001974"/>
    </source>
</evidence>
<evidence type="ECO:0000256" key="5">
    <source>
        <dbReference type="ARBA" id="ARBA00023002"/>
    </source>
</evidence>
<evidence type="ECO:0000256" key="4">
    <source>
        <dbReference type="ARBA" id="ARBA00022827"/>
    </source>
</evidence>
<dbReference type="Proteomes" id="UP001285441">
    <property type="component" value="Unassembled WGS sequence"/>
</dbReference>
<dbReference type="AlphaFoldDB" id="A0AAE0NHJ2"/>
<dbReference type="InterPro" id="IPR006076">
    <property type="entry name" value="FAD-dep_OxRdtase"/>
</dbReference>
<keyword evidence="3" id="KW-0285">Flavoprotein</keyword>
<sequence length="501" mass="53351">MAPPLPHPLPPLSPLPTSPFSAPTSILIIGSGAFGLSTALALAQRPDFSQSSITVIDRADPLSPPSKPDVLFPARDAASVDTSRVIRADYPDHAYAALAAEAQVQWRKQTNPNDLGAQGRYHESGLVLVADTPTVPPPLAAETSAVGGNNSPGRCKKTGMDYARGSWANVLSLASHDSAVDHIRELPDTAAIRDAVGTGGCSGSWGYVNKGSGWADAGAAMAWLFDQVKQTRRVKFVAGTVASLEHNGAAVTGAKLSDGRTISVELIVLAAGSWTGSLLDMAGQATATGQVMAYLDLTEAEQEQLGKMPVLLNLTTGLFIIPPANRVLKVARHAYGYVNPTTLETVPLPSSPTSTSTTDVFSHPRTHISDPSLSIPMEGAEELREALRQMIPLPELRDRPFSSTRLCWYMDTPTGDFLIDYHPHWKNLFVATGGSGHGFKFMPVIGEKITDRIAHNGPPEFKGKWDWKPTTGSEWESVITEDGSRGGRPGLILAVELSKGT</sequence>
<evidence type="ECO:0000313" key="8">
    <source>
        <dbReference type="Proteomes" id="UP001285441"/>
    </source>
</evidence>
<reference evidence="7" key="2">
    <citation type="submission" date="2023-06" db="EMBL/GenBank/DDBJ databases">
        <authorList>
            <consortium name="Lawrence Berkeley National Laboratory"/>
            <person name="Haridas S."/>
            <person name="Hensen N."/>
            <person name="Bonometti L."/>
            <person name="Westerberg I."/>
            <person name="Brannstrom I.O."/>
            <person name="Guillou S."/>
            <person name="Cros-Aarteil S."/>
            <person name="Calhoun S."/>
            <person name="Kuo A."/>
            <person name="Mondo S."/>
            <person name="Pangilinan J."/>
            <person name="Riley R."/>
            <person name="LaButti K."/>
            <person name="Andreopoulos B."/>
            <person name="Lipzen A."/>
            <person name="Chen C."/>
            <person name="Yanf M."/>
            <person name="Daum C."/>
            <person name="Ng V."/>
            <person name="Clum A."/>
            <person name="Steindorff A."/>
            <person name="Ohm R."/>
            <person name="Martin F."/>
            <person name="Silar P."/>
            <person name="Natvig D."/>
            <person name="Lalanne C."/>
            <person name="Gautier V."/>
            <person name="Ament-velasquez S.L."/>
            <person name="Kruys A."/>
            <person name="Hutchinson M.I."/>
            <person name="Powell A.J."/>
            <person name="Barry K."/>
            <person name="Miller A.N."/>
            <person name="Grigoriev I.V."/>
            <person name="Debuchy R."/>
            <person name="Gladieux P."/>
            <person name="Thoren M.H."/>
            <person name="Johannesson H."/>
        </authorList>
    </citation>
    <scope>NUCLEOTIDE SEQUENCE</scope>
    <source>
        <strain evidence="7">CBS 232.78</strain>
    </source>
</reference>
<evidence type="ECO:0000259" key="6">
    <source>
        <dbReference type="Pfam" id="PF01266"/>
    </source>
</evidence>
<dbReference type="GO" id="GO:0004657">
    <property type="term" value="F:proline dehydrogenase activity"/>
    <property type="evidence" value="ECO:0007669"/>
    <property type="project" value="TreeGrafter"/>
</dbReference>
<dbReference type="EMBL" id="JAULSW010000005">
    <property type="protein sequence ID" value="KAK3381604.1"/>
    <property type="molecule type" value="Genomic_DNA"/>
</dbReference>
<keyword evidence="4" id="KW-0274">FAD</keyword>
<dbReference type="Pfam" id="PF01266">
    <property type="entry name" value="DAO"/>
    <property type="match status" value="1"/>
</dbReference>
<evidence type="ECO:0000313" key="7">
    <source>
        <dbReference type="EMBL" id="KAK3381604.1"/>
    </source>
</evidence>
<comment type="similarity">
    <text evidence="2">Belongs to the MSOX/MTOX family.</text>
</comment>
<protein>
    <submittedName>
        <fullName evidence="7">Fructosyl amino acid protein</fullName>
    </submittedName>
</protein>